<evidence type="ECO:0000313" key="2">
    <source>
        <dbReference type="EnsemblMetazoa" id="RPRC012668-PA"/>
    </source>
</evidence>
<proteinExistence type="predicted"/>
<evidence type="ECO:0000313" key="3">
    <source>
        <dbReference type="Proteomes" id="UP000015103"/>
    </source>
</evidence>
<dbReference type="InParanoid" id="T1I8P6"/>
<name>T1I8P6_RHOPR</name>
<feature type="domain" description="Plasmid pRiA4b Orf3-like" evidence="1">
    <location>
        <begin position="1"/>
        <end position="104"/>
    </location>
</feature>
<protein>
    <recommendedName>
        <fullName evidence="1">Plasmid pRiA4b Orf3-like domain-containing protein</fullName>
    </recommendedName>
</protein>
<dbReference type="SUPFAM" id="SSF159941">
    <property type="entry name" value="MM3350-like"/>
    <property type="match status" value="1"/>
</dbReference>
<dbReference type="Gene3D" id="3.10.290.30">
    <property type="entry name" value="MM3350-like"/>
    <property type="match status" value="1"/>
</dbReference>
<dbReference type="HOGENOM" id="CLU_085055_2_1_1"/>
<accession>T1I8P6</accession>
<dbReference type="InterPro" id="IPR024047">
    <property type="entry name" value="MM3350-like_sf"/>
</dbReference>
<dbReference type="EnsemblMetazoa" id="RPRC012668-RA">
    <property type="protein sequence ID" value="RPRC012668-PA"/>
    <property type="gene ID" value="RPRC012668"/>
</dbReference>
<dbReference type="Proteomes" id="UP000015103">
    <property type="component" value="Unassembled WGS sequence"/>
</dbReference>
<organism evidence="2 3">
    <name type="scientific">Rhodnius prolixus</name>
    <name type="common">Triatomid bug</name>
    <dbReference type="NCBI Taxonomy" id="13249"/>
    <lineage>
        <taxon>Eukaryota</taxon>
        <taxon>Metazoa</taxon>
        <taxon>Ecdysozoa</taxon>
        <taxon>Arthropoda</taxon>
        <taxon>Hexapoda</taxon>
        <taxon>Insecta</taxon>
        <taxon>Pterygota</taxon>
        <taxon>Neoptera</taxon>
        <taxon>Paraneoptera</taxon>
        <taxon>Hemiptera</taxon>
        <taxon>Heteroptera</taxon>
        <taxon>Panheteroptera</taxon>
        <taxon>Cimicomorpha</taxon>
        <taxon>Reduviidae</taxon>
        <taxon>Triatominae</taxon>
        <taxon>Rhodnius</taxon>
    </lineage>
</organism>
<dbReference type="VEuPathDB" id="VectorBase:RPRC012668"/>
<reference evidence="2" key="1">
    <citation type="submission" date="2015-05" db="UniProtKB">
        <authorList>
            <consortium name="EnsemblMetazoa"/>
        </authorList>
    </citation>
    <scope>IDENTIFICATION</scope>
</reference>
<dbReference type="Pfam" id="PF07929">
    <property type="entry name" value="PRiA4_ORF3"/>
    <property type="match status" value="1"/>
</dbReference>
<dbReference type="AlphaFoldDB" id="T1I8P6"/>
<keyword evidence="3" id="KW-1185">Reference proteome</keyword>
<dbReference type="eggNOG" id="ENOG502S6II">
    <property type="taxonomic scope" value="Eukaryota"/>
</dbReference>
<dbReference type="PANTHER" id="PTHR41878">
    <property type="entry name" value="LEXA REPRESSOR-RELATED"/>
    <property type="match status" value="1"/>
</dbReference>
<dbReference type="PANTHER" id="PTHR41878:SF1">
    <property type="entry name" value="TNPR PROTEIN"/>
    <property type="match status" value="1"/>
</dbReference>
<sequence>MRDSKGVQLKKILRNQGDKIFYTYDFGDNWDHVIWLEESSLPDQELPHLPICIKGAETCPAEDSAGVWGYYQKLEDIQDVNNPEREELHEWLMVDIAERAYDLKIINQRLIDLYS</sequence>
<dbReference type="STRING" id="13249.T1I8P6"/>
<evidence type="ECO:0000259" key="1">
    <source>
        <dbReference type="Pfam" id="PF07929"/>
    </source>
</evidence>
<dbReference type="InterPro" id="IPR012912">
    <property type="entry name" value="Plasmid_pRiA4b_Orf3-like"/>
</dbReference>
<dbReference type="EMBL" id="ACPB03031126">
    <property type="status" value="NOT_ANNOTATED_CDS"/>
    <property type="molecule type" value="Genomic_DNA"/>
</dbReference>